<evidence type="ECO:0000313" key="2">
    <source>
        <dbReference type="EMBL" id="TVY67516.1"/>
    </source>
</evidence>
<keyword evidence="3" id="KW-1185">Reference proteome</keyword>
<organism evidence="2 3">
    <name type="scientific">Lachnellula suecica</name>
    <dbReference type="NCBI Taxonomy" id="602035"/>
    <lineage>
        <taxon>Eukaryota</taxon>
        <taxon>Fungi</taxon>
        <taxon>Dikarya</taxon>
        <taxon>Ascomycota</taxon>
        <taxon>Pezizomycotina</taxon>
        <taxon>Leotiomycetes</taxon>
        <taxon>Helotiales</taxon>
        <taxon>Lachnaceae</taxon>
        <taxon>Lachnellula</taxon>
    </lineage>
</organism>
<sequence>MAPGSKILLPKGPLRAPPSQPTKLSYTQAPASKDEVTIRKGTARKEAVAIEGVPQPFLNPSIIQQRIQTEQQWQIAQDRARTQEAGSGH</sequence>
<gene>
    <name evidence="2" type="ORF">LSUE1_G007884</name>
</gene>
<dbReference type="OrthoDB" id="3513895at2759"/>
<name>A0A8T9BYF0_9HELO</name>
<feature type="region of interest" description="Disordered" evidence="1">
    <location>
        <begin position="1"/>
        <end position="35"/>
    </location>
</feature>
<evidence type="ECO:0000256" key="1">
    <source>
        <dbReference type="SAM" id="MobiDB-lite"/>
    </source>
</evidence>
<dbReference type="AlphaFoldDB" id="A0A8T9BYF0"/>
<dbReference type="Proteomes" id="UP000469558">
    <property type="component" value="Unassembled WGS sequence"/>
</dbReference>
<feature type="compositionally biased region" description="Polar residues" evidence="1">
    <location>
        <begin position="21"/>
        <end position="30"/>
    </location>
</feature>
<accession>A0A8T9BYF0</accession>
<comment type="caution">
    <text evidence="2">The sequence shown here is derived from an EMBL/GenBank/DDBJ whole genome shotgun (WGS) entry which is preliminary data.</text>
</comment>
<proteinExistence type="predicted"/>
<dbReference type="EMBL" id="QGMK01001527">
    <property type="protein sequence ID" value="TVY67516.1"/>
    <property type="molecule type" value="Genomic_DNA"/>
</dbReference>
<reference evidence="2 3" key="1">
    <citation type="submission" date="2018-05" db="EMBL/GenBank/DDBJ databases">
        <title>Genome sequencing and assembly of the regulated plant pathogen Lachnellula willkommii and related sister species for the development of diagnostic species identification markers.</title>
        <authorList>
            <person name="Giroux E."/>
            <person name="Bilodeau G."/>
        </authorList>
    </citation>
    <scope>NUCLEOTIDE SEQUENCE [LARGE SCALE GENOMIC DNA]</scope>
    <source>
        <strain evidence="2 3">CBS 268.59</strain>
    </source>
</reference>
<protein>
    <submittedName>
        <fullName evidence="2">Uncharacterized protein</fullName>
    </submittedName>
</protein>
<evidence type="ECO:0000313" key="3">
    <source>
        <dbReference type="Proteomes" id="UP000469558"/>
    </source>
</evidence>